<evidence type="ECO:0000256" key="13">
    <source>
        <dbReference type="ARBA" id="ARBA00037917"/>
    </source>
</evidence>
<reference evidence="17 18" key="1">
    <citation type="journal article" date="2015" name="Genome Announc.">
        <title>Expanding the biotechnology potential of lactobacilli through comparative genomics of 213 strains and associated genera.</title>
        <authorList>
            <person name="Sun Z."/>
            <person name="Harris H.M."/>
            <person name="McCann A."/>
            <person name="Guo C."/>
            <person name="Argimon S."/>
            <person name="Zhang W."/>
            <person name="Yang X."/>
            <person name="Jeffery I.B."/>
            <person name="Cooney J.C."/>
            <person name="Kagawa T.F."/>
            <person name="Liu W."/>
            <person name="Song Y."/>
            <person name="Salvetti E."/>
            <person name="Wrobel A."/>
            <person name="Rasinkangas P."/>
            <person name="Parkhill J."/>
            <person name="Rea M.C."/>
            <person name="O'Sullivan O."/>
            <person name="Ritari J."/>
            <person name="Douillard F.P."/>
            <person name="Paul Ross R."/>
            <person name="Yang R."/>
            <person name="Briner A.E."/>
            <person name="Felis G.E."/>
            <person name="de Vos W.M."/>
            <person name="Barrangou R."/>
            <person name="Klaenhammer T.R."/>
            <person name="Caufield P.W."/>
            <person name="Cui Y."/>
            <person name="Zhang H."/>
            <person name="O'Toole P.W."/>
        </authorList>
    </citation>
    <scope>NUCLEOTIDE SEQUENCE [LARGE SCALE GENOMIC DNA]</scope>
    <source>
        <strain evidence="17 18">DSM 23037</strain>
    </source>
</reference>
<evidence type="ECO:0000259" key="16">
    <source>
        <dbReference type="Pfam" id="PF08543"/>
    </source>
</evidence>
<evidence type="ECO:0000256" key="8">
    <source>
        <dbReference type="ARBA" id="ARBA00022679"/>
    </source>
</evidence>
<comment type="catalytic activity">
    <reaction evidence="2">
        <text>4-amino-2-methyl-5-(phosphooxymethyl)pyrimidine + ATP = 4-amino-2-methyl-5-(diphosphooxymethyl)pyrimidine + ADP</text>
        <dbReference type="Rhea" id="RHEA:19893"/>
        <dbReference type="ChEBI" id="CHEBI:30616"/>
        <dbReference type="ChEBI" id="CHEBI:57841"/>
        <dbReference type="ChEBI" id="CHEBI:58354"/>
        <dbReference type="ChEBI" id="CHEBI:456216"/>
        <dbReference type="EC" id="2.7.4.7"/>
    </reaction>
</comment>
<dbReference type="GO" id="GO:0008902">
    <property type="term" value="F:hydroxymethylpyrimidine kinase activity"/>
    <property type="evidence" value="ECO:0007669"/>
    <property type="project" value="UniProtKB-EC"/>
</dbReference>
<keyword evidence="8" id="KW-0808">Transferase</keyword>
<comment type="pathway">
    <text evidence="13">Cofactor biosynthesis; thiamine diphosphate biosynthesis; 4-amino-2-methyl-5-diphosphomethylpyrimidine from 5-amino-1-(5-phospho-D-ribosyl)imidazole: step 2/3.</text>
</comment>
<evidence type="ECO:0000256" key="14">
    <source>
        <dbReference type="ARBA" id="ARBA00042102"/>
    </source>
</evidence>
<sequence>MINDYPQVLSIAGFDSDGSAGLPADLHTFFAHKVYGMGILTAAVAGNSYQIEDATMMPLSFIAQQFDTLAKDFDIRASKTGMLSSKEMIKVVVEKYQEVNFGPLVVDPVIVTKHGNKLIDDDAIDFFKENLIPLAEVITPNYFEARTLTNLELKNDKEIHQAAKYLHELGAKNVIIKGKHHKEDGPEQVRDLVSLENGDIFWLEHDYLDTNRINGTGDTLAAAITSHLALGDSVKEAITKSVNFTHDAIAHEIQVGHQYGPINHWAAMDRLN</sequence>
<dbReference type="InterPro" id="IPR004399">
    <property type="entry name" value="HMP/HMP-P_kinase_dom"/>
</dbReference>
<evidence type="ECO:0000256" key="10">
    <source>
        <dbReference type="ARBA" id="ARBA00022777"/>
    </source>
</evidence>
<dbReference type="GO" id="GO:0005829">
    <property type="term" value="C:cytosol"/>
    <property type="evidence" value="ECO:0007669"/>
    <property type="project" value="TreeGrafter"/>
</dbReference>
<dbReference type="FunFam" id="3.40.1190.20:FF:000003">
    <property type="entry name" value="Phosphomethylpyrimidine kinase ThiD"/>
    <property type="match status" value="1"/>
</dbReference>
<dbReference type="InterPro" id="IPR029056">
    <property type="entry name" value="Ribokinase-like"/>
</dbReference>
<evidence type="ECO:0000313" key="18">
    <source>
        <dbReference type="Proteomes" id="UP000051378"/>
    </source>
</evidence>
<evidence type="ECO:0000256" key="11">
    <source>
        <dbReference type="ARBA" id="ARBA00022840"/>
    </source>
</evidence>
<evidence type="ECO:0000256" key="1">
    <source>
        <dbReference type="ARBA" id="ARBA00000151"/>
    </source>
</evidence>
<dbReference type="AlphaFoldDB" id="A0A0R2DLF3"/>
<dbReference type="PANTHER" id="PTHR20858:SF17">
    <property type="entry name" value="HYDROXYMETHYLPYRIMIDINE_PHOSPHOMETHYLPYRIMIDINE KINASE THI20-RELATED"/>
    <property type="match status" value="1"/>
</dbReference>
<accession>A0A0R2DLF3</accession>
<comment type="pathway">
    <text evidence="3">Cofactor biosynthesis; thiamine diphosphate biosynthesis; 4-amino-2-methyl-5-diphosphomethylpyrimidine from 5-amino-1-(5-phospho-D-ribosyl)imidazole: step 3/3.</text>
</comment>
<keyword evidence="10 17" id="KW-0418">Kinase</keyword>
<dbReference type="InterPro" id="IPR013749">
    <property type="entry name" value="PM/HMP-P_kinase-1"/>
</dbReference>
<evidence type="ECO:0000256" key="5">
    <source>
        <dbReference type="ARBA" id="ARBA00012135"/>
    </source>
</evidence>
<dbReference type="RefSeq" id="WP_056973987.1">
    <property type="nucleotide sequence ID" value="NZ_AYZL01000001.1"/>
</dbReference>
<evidence type="ECO:0000256" key="2">
    <source>
        <dbReference type="ARBA" id="ARBA00000565"/>
    </source>
</evidence>
<dbReference type="EC" id="2.7.4.7" evidence="6"/>
<dbReference type="GO" id="GO:0009228">
    <property type="term" value="P:thiamine biosynthetic process"/>
    <property type="evidence" value="ECO:0007669"/>
    <property type="project" value="UniProtKB-KW"/>
</dbReference>
<evidence type="ECO:0000256" key="9">
    <source>
        <dbReference type="ARBA" id="ARBA00022741"/>
    </source>
</evidence>
<keyword evidence="18" id="KW-1185">Reference proteome</keyword>
<keyword evidence="11" id="KW-0067">ATP-binding</keyword>
<evidence type="ECO:0000256" key="15">
    <source>
        <dbReference type="ARBA" id="ARBA00043176"/>
    </source>
</evidence>
<keyword evidence="9" id="KW-0547">Nucleotide-binding</keyword>
<evidence type="ECO:0000256" key="3">
    <source>
        <dbReference type="ARBA" id="ARBA00004769"/>
    </source>
</evidence>
<feature type="domain" description="Pyridoxamine kinase/Phosphomethylpyrimidine kinase" evidence="16">
    <location>
        <begin position="15"/>
        <end position="263"/>
    </location>
</feature>
<dbReference type="EMBL" id="AYZL01000001">
    <property type="protein sequence ID" value="KRN04975.1"/>
    <property type="molecule type" value="Genomic_DNA"/>
</dbReference>
<evidence type="ECO:0000313" key="17">
    <source>
        <dbReference type="EMBL" id="KRN04975.1"/>
    </source>
</evidence>
<proteinExistence type="inferred from homology"/>
<dbReference type="STRING" id="1423744.FC86_GL000001"/>
<dbReference type="EC" id="2.7.1.49" evidence="5"/>
<protein>
    <recommendedName>
        <fullName evidence="7">Hydroxymethylpyrimidine/phosphomethylpyrimidine kinase</fullName>
        <ecNumber evidence="5">2.7.1.49</ecNumber>
        <ecNumber evidence="6">2.7.4.7</ecNumber>
    </recommendedName>
    <alternativeName>
        <fullName evidence="14">Hydroxymethylpyrimidine kinase</fullName>
    </alternativeName>
    <alternativeName>
        <fullName evidence="15">Hydroxymethylpyrimidine phosphate kinase</fullName>
    </alternativeName>
</protein>
<keyword evidence="12" id="KW-0784">Thiamine biosynthesis</keyword>
<evidence type="ECO:0000256" key="6">
    <source>
        <dbReference type="ARBA" id="ARBA00012963"/>
    </source>
</evidence>
<comment type="similarity">
    <text evidence="4">Belongs to the ThiD family.</text>
</comment>
<dbReference type="NCBIfam" id="TIGR00097">
    <property type="entry name" value="HMP-P_kinase"/>
    <property type="match status" value="1"/>
</dbReference>
<comment type="caution">
    <text evidence="17">The sequence shown here is derived from an EMBL/GenBank/DDBJ whole genome shotgun (WGS) entry which is preliminary data.</text>
</comment>
<evidence type="ECO:0000256" key="7">
    <source>
        <dbReference type="ARBA" id="ARBA00019161"/>
    </source>
</evidence>
<dbReference type="PANTHER" id="PTHR20858">
    <property type="entry name" value="PHOSPHOMETHYLPYRIMIDINE KINASE"/>
    <property type="match status" value="1"/>
</dbReference>
<dbReference type="CDD" id="cd01169">
    <property type="entry name" value="HMPP_kinase"/>
    <property type="match status" value="1"/>
</dbReference>
<gene>
    <name evidence="17" type="ORF">FC86_GL000001</name>
</gene>
<dbReference type="SUPFAM" id="SSF53613">
    <property type="entry name" value="Ribokinase-like"/>
    <property type="match status" value="1"/>
</dbReference>
<evidence type="ECO:0000256" key="4">
    <source>
        <dbReference type="ARBA" id="ARBA00009879"/>
    </source>
</evidence>
<dbReference type="Pfam" id="PF08543">
    <property type="entry name" value="Phos_pyr_kin"/>
    <property type="match status" value="1"/>
</dbReference>
<dbReference type="PATRIC" id="fig|1423744.4.peg.2"/>
<dbReference type="GO" id="GO:0005524">
    <property type="term" value="F:ATP binding"/>
    <property type="evidence" value="ECO:0007669"/>
    <property type="project" value="UniProtKB-KW"/>
</dbReference>
<dbReference type="Gene3D" id="3.40.1190.20">
    <property type="match status" value="1"/>
</dbReference>
<organism evidence="17 18">
    <name type="scientific">Holzapfeliella floricola DSM 23037 = JCM 16512</name>
    <dbReference type="NCBI Taxonomy" id="1423744"/>
    <lineage>
        <taxon>Bacteria</taxon>
        <taxon>Bacillati</taxon>
        <taxon>Bacillota</taxon>
        <taxon>Bacilli</taxon>
        <taxon>Lactobacillales</taxon>
        <taxon>Lactobacillaceae</taxon>
        <taxon>Holzapfeliella</taxon>
    </lineage>
</organism>
<comment type="catalytic activity">
    <reaction evidence="1">
        <text>4-amino-5-hydroxymethyl-2-methylpyrimidine + ATP = 4-amino-2-methyl-5-(phosphooxymethyl)pyrimidine + ADP + H(+)</text>
        <dbReference type="Rhea" id="RHEA:23096"/>
        <dbReference type="ChEBI" id="CHEBI:15378"/>
        <dbReference type="ChEBI" id="CHEBI:16892"/>
        <dbReference type="ChEBI" id="CHEBI:30616"/>
        <dbReference type="ChEBI" id="CHEBI:58354"/>
        <dbReference type="ChEBI" id="CHEBI:456216"/>
        <dbReference type="EC" id="2.7.1.49"/>
    </reaction>
</comment>
<name>A0A0R2DLF3_9LACO</name>
<dbReference type="GO" id="GO:0008972">
    <property type="term" value="F:phosphomethylpyrimidine kinase activity"/>
    <property type="evidence" value="ECO:0007669"/>
    <property type="project" value="UniProtKB-EC"/>
</dbReference>
<evidence type="ECO:0000256" key="12">
    <source>
        <dbReference type="ARBA" id="ARBA00022977"/>
    </source>
</evidence>
<dbReference type="Proteomes" id="UP000051378">
    <property type="component" value="Unassembled WGS sequence"/>
</dbReference>